<feature type="transmembrane region" description="Helical" evidence="2">
    <location>
        <begin position="21"/>
        <end position="41"/>
    </location>
</feature>
<dbReference type="EMBL" id="RBZW01000016">
    <property type="protein sequence ID" value="THE65747.1"/>
    <property type="molecule type" value="Genomic_DNA"/>
</dbReference>
<feature type="compositionally biased region" description="Basic and acidic residues" evidence="1">
    <location>
        <begin position="732"/>
        <end position="741"/>
    </location>
</feature>
<evidence type="ECO:0000313" key="5">
    <source>
        <dbReference type="Proteomes" id="UP000318864"/>
    </source>
</evidence>
<accession>A0A4V3VLJ0</accession>
<feature type="compositionally biased region" description="Low complexity" evidence="1">
    <location>
        <begin position="68"/>
        <end position="85"/>
    </location>
</feature>
<evidence type="ECO:0000256" key="2">
    <source>
        <dbReference type="SAM" id="Phobius"/>
    </source>
</evidence>
<keyword evidence="2" id="KW-0812">Transmembrane</keyword>
<feature type="compositionally biased region" description="Basic and acidic residues" evidence="1">
    <location>
        <begin position="794"/>
        <end position="808"/>
    </location>
</feature>
<name>A0A4V3VLJ0_9EURY</name>
<keyword evidence="2" id="KW-1133">Transmembrane helix</keyword>
<dbReference type="InterPro" id="IPR025403">
    <property type="entry name" value="TgpA-like_C"/>
</dbReference>
<feature type="compositionally biased region" description="Acidic residues" evidence="1">
    <location>
        <begin position="165"/>
        <end position="174"/>
    </location>
</feature>
<feature type="compositionally biased region" description="Acidic residues" evidence="1">
    <location>
        <begin position="231"/>
        <end position="311"/>
    </location>
</feature>
<keyword evidence="2" id="KW-0472">Membrane</keyword>
<evidence type="ECO:0000313" key="4">
    <source>
        <dbReference type="EMBL" id="THE65747.1"/>
    </source>
</evidence>
<feature type="domain" description="Protein-glutamine gamma-glutamyltransferase-like C-terminal" evidence="3">
    <location>
        <begin position="747"/>
        <end position="814"/>
    </location>
</feature>
<dbReference type="Pfam" id="PF13559">
    <property type="entry name" value="DUF4129"/>
    <property type="match status" value="1"/>
</dbReference>
<feature type="compositionally biased region" description="Gly residues" evidence="1">
    <location>
        <begin position="190"/>
        <end position="199"/>
    </location>
</feature>
<reference evidence="4 5" key="1">
    <citation type="submission" date="2018-10" db="EMBL/GenBank/DDBJ databases">
        <title>Natronolimnobius sp. XQ-INN 246 isolated from Inner Mongolia Autonomous Region of China.</title>
        <authorList>
            <person name="Xue Q."/>
        </authorList>
    </citation>
    <scope>NUCLEOTIDE SEQUENCE [LARGE SCALE GENOMIC DNA]</scope>
    <source>
        <strain evidence="4 5">XQ-INN 246</strain>
    </source>
</reference>
<sequence>MEGTDEGAVTSGPDRPDWGQLGLVALALLILALAAVAIPALGGVSLGGPSQAGPDAGSESGFTDLETAPDGADADGASSGEAADGTNGAGDDTVAGDPEAGDGAVADGDLDDADTPGDADGADGSAIGDGTEGDALEVGDDPGGADAEDADASDGGSPDGADQPGDGDEFDDGELAGSSGEPGDGDEIGEGGGFGGGEPADGDGAGDGDVPGDGESGDGDELGTGAGDGGDPGDIDDGASGDDTEPGGGDADDDLVDLTDDVDGDATDGSDDGDLGDGADGGADENGDEPGGDAADGTDGENGPDDGDEGGETGAAYDISFEDSPSPGSEATATITEDGDPLEGATVFFDGEPVGTTDGDGRVTGTVPFTTELEVQIDPSGATQASVVRGGGGVPGGTGTPGGSGARQFSGGSVGAIQQWDNETRTTIQLDAETTLEVDGEFVAGSERTVTATVDGNPIPDGMVLVDGEEYGTTDIDGTATIEVPEDRENATVAVERDEIRAERTFDVRHFSVAVSDRLPVPGRTVDAAVTDGDGPVANATVSLEGEPVAETGADGTVAVQLPVASEATIAAQYDGATTETTVDGLYRNAAILGAAVVGVLALVAATLVRRYGASASAARSLPTRLYRRARELLHALGRFAVDAVVRLAGALERLGRWLAARIRGGWRALRRAGRWLYALPGELAAEGLDALAAIHPARLYAAIVGVVRSLIRSSRSGPESMVSSGSGGSASDDRAGRDGDQVGTLRELWQEFLALVRPPRLRTKTPGEIGRYAIEKGFPEPPVRTVVDTFRDTEYGRSSPSEDRLEEVQTAVRSVDGARTDSGDETATDGDDDTRTDSGDDTGTDGVDSSRPAGGEST</sequence>
<dbReference type="AlphaFoldDB" id="A0A4V3VLJ0"/>
<proteinExistence type="predicted"/>
<evidence type="ECO:0000256" key="1">
    <source>
        <dbReference type="SAM" id="MobiDB-lite"/>
    </source>
</evidence>
<feature type="compositionally biased region" description="Acidic residues" evidence="1">
    <location>
        <begin position="131"/>
        <end position="140"/>
    </location>
</feature>
<feature type="compositionally biased region" description="Acidic residues" evidence="1">
    <location>
        <begin position="200"/>
        <end position="221"/>
    </location>
</feature>
<feature type="compositionally biased region" description="Low complexity" evidence="1">
    <location>
        <begin position="153"/>
        <end position="164"/>
    </location>
</feature>
<keyword evidence="5" id="KW-1185">Reference proteome</keyword>
<feature type="region of interest" description="Disordered" evidence="1">
    <location>
        <begin position="50"/>
        <end position="343"/>
    </location>
</feature>
<dbReference type="RefSeq" id="WP_141463820.1">
    <property type="nucleotide sequence ID" value="NZ_RBZW01000016.1"/>
</dbReference>
<feature type="region of interest" description="Disordered" evidence="1">
    <location>
        <begin position="794"/>
        <end position="859"/>
    </location>
</feature>
<feature type="compositionally biased region" description="Polar residues" evidence="1">
    <location>
        <begin position="326"/>
        <end position="335"/>
    </location>
</feature>
<dbReference type="Proteomes" id="UP000318864">
    <property type="component" value="Unassembled WGS sequence"/>
</dbReference>
<feature type="compositionally biased region" description="Acidic residues" evidence="1">
    <location>
        <begin position="108"/>
        <end position="121"/>
    </location>
</feature>
<gene>
    <name evidence="4" type="ORF">D8Y22_06145</name>
</gene>
<feature type="compositionally biased region" description="Acidic residues" evidence="1">
    <location>
        <begin position="824"/>
        <end position="833"/>
    </location>
</feature>
<feature type="region of interest" description="Disordered" evidence="1">
    <location>
        <begin position="717"/>
        <end position="741"/>
    </location>
</feature>
<comment type="caution">
    <text evidence="4">The sequence shown here is derived from an EMBL/GenBank/DDBJ whole genome shotgun (WGS) entry which is preliminary data.</text>
</comment>
<organism evidence="4 5">
    <name type="scientific">Salinadaptatus halalkaliphilus</name>
    <dbReference type="NCBI Taxonomy" id="2419781"/>
    <lineage>
        <taxon>Archaea</taxon>
        <taxon>Methanobacteriati</taxon>
        <taxon>Methanobacteriota</taxon>
        <taxon>Stenosarchaea group</taxon>
        <taxon>Halobacteria</taxon>
        <taxon>Halobacteriales</taxon>
        <taxon>Natrialbaceae</taxon>
        <taxon>Salinadaptatus</taxon>
    </lineage>
</organism>
<evidence type="ECO:0000259" key="3">
    <source>
        <dbReference type="Pfam" id="PF13559"/>
    </source>
</evidence>
<dbReference type="OrthoDB" id="206550at2157"/>
<feature type="compositionally biased region" description="Low complexity" evidence="1">
    <location>
        <begin position="95"/>
        <end position="107"/>
    </location>
</feature>
<protein>
    <submittedName>
        <fullName evidence="4">DUF4129 domain-containing protein</fullName>
    </submittedName>
</protein>